<dbReference type="PANTHER" id="PTHR24180:SF57">
    <property type="entry name" value="ANKYRIN REPEAT DOMAIN-CONTAINING PROTEIN 39"/>
    <property type="match status" value="1"/>
</dbReference>
<reference evidence="4" key="1">
    <citation type="submission" date="2013-12" db="EMBL/GenBank/DDBJ databases">
        <authorList>
            <person name="Omoto C.K."/>
            <person name="Sibley D."/>
            <person name="Venepally P."/>
            <person name="Hadjithomas M."/>
            <person name="Karamycheva S."/>
            <person name="Brunk B."/>
            <person name="Roos D."/>
            <person name="Caler E."/>
            <person name="Lorenzi H."/>
        </authorList>
    </citation>
    <scope>NUCLEOTIDE SEQUENCE</scope>
</reference>
<dbReference type="OrthoDB" id="285735at2759"/>
<keyword evidence="2 3" id="KW-0040">ANK repeat</keyword>
<dbReference type="PRINTS" id="PR01415">
    <property type="entry name" value="ANKYRIN"/>
</dbReference>
<comment type="caution">
    <text evidence="4">The sequence shown here is derived from an EMBL/GenBank/DDBJ whole genome shotgun (WGS) entry which is preliminary data.</text>
</comment>
<sequence>MACCGGKKTKNDHFSTFSDAAYNGNIDKMRECLKKEAKSKKNKMEDVINEKHGDFNMTALHFAVQKKGNIEAVKFLIQNQANVKAQTKNGETPLHIACYHRNEEAVKELLTTEARQDVNTAEKLSGMTPLHIAVCKGSPGVIDLLLQNGADPKIKDKNGHDCFDSADFWANQDTVAASPNANHSQAYDVLKNAMRA</sequence>
<dbReference type="Gene3D" id="1.25.40.20">
    <property type="entry name" value="Ankyrin repeat-containing domain"/>
    <property type="match status" value="2"/>
</dbReference>
<evidence type="ECO:0000256" key="2">
    <source>
        <dbReference type="ARBA" id="ARBA00023043"/>
    </source>
</evidence>
<dbReference type="RefSeq" id="XP_011132116.1">
    <property type="nucleotide sequence ID" value="XM_011133814.1"/>
</dbReference>
<keyword evidence="5" id="KW-1185">Reference proteome</keyword>
<protein>
    <submittedName>
        <fullName evidence="4">Ankyrin repeat protein</fullName>
    </submittedName>
</protein>
<evidence type="ECO:0000313" key="5">
    <source>
        <dbReference type="Proteomes" id="UP000019763"/>
    </source>
</evidence>
<dbReference type="EMBL" id="AFNH02000967">
    <property type="protein sequence ID" value="EZG48220.1"/>
    <property type="molecule type" value="Genomic_DNA"/>
</dbReference>
<dbReference type="OMA" id="KEKFYDC"/>
<accession>A0A023B1W9</accession>
<dbReference type="SUPFAM" id="SSF48403">
    <property type="entry name" value="Ankyrin repeat"/>
    <property type="match status" value="1"/>
</dbReference>
<dbReference type="VEuPathDB" id="CryptoDB:GNI_129580"/>
<dbReference type="PROSITE" id="PS50088">
    <property type="entry name" value="ANK_REPEAT"/>
    <property type="match status" value="2"/>
</dbReference>
<evidence type="ECO:0000313" key="4">
    <source>
        <dbReference type="EMBL" id="EZG48220.1"/>
    </source>
</evidence>
<dbReference type="InterPro" id="IPR051637">
    <property type="entry name" value="Ank_repeat_dom-contain_49"/>
</dbReference>
<organism evidence="4 5">
    <name type="scientific">Gregarina niphandrodes</name>
    <name type="common">Septate eugregarine</name>
    <dbReference type="NCBI Taxonomy" id="110365"/>
    <lineage>
        <taxon>Eukaryota</taxon>
        <taxon>Sar</taxon>
        <taxon>Alveolata</taxon>
        <taxon>Apicomplexa</taxon>
        <taxon>Conoidasida</taxon>
        <taxon>Gregarinasina</taxon>
        <taxon>Eugregarinorida</taxon>
        <taxon>Gregarinidae</taxon>
        <taxon>Gregarina</taxon>
    </lineage>
</organism>
<dbReference type="SMART" id="SM00248">
    <property type="entry name" value="ANK"/>
    <property type="match status" value="4"/>
</dbReference>
<evidence type="ECO:0000256" key="1">
    <source>
        <dbReference type="ARBA" id="ARBA00022737"/>
    </source>
</evidence>
<evidence type="ECO:0000256" key="3">
    <source>
        <dbReference type="PROSITE-ProRule" id="PRU00023"/>
    </source>
</evidence>
<name>A0A023B1W9_GRENI</name>
<dbReference type="AlphaFoldDB" id="A0A023B1W9"/>
<dbReference type="Pfam" id="PF12796">
    <property type="entry name" value="Ank_2"/>
    <property type="match status" value="1"/>
</dbReference>
<feature type="repeat" description="ANK" evidence="3">
    <location>
        <begin position="125"/>
        <end position="157"/>
    </location>
</feature>
<gene>
    <name evidence="4" type="ORF">GNI_129580</name>
</gene>
<dbReference type="PANTHER" id="PTHR24180">
    <property type="entry name" value="CYCLIN-DEPENDENT KINASE INHIBITOR 2C-RELATED"/>
    <property type="match status" value="1"/>
</dbReference>
<dbReference type="InterPro" id="IPR036770">
    <property type="entry name" value="Ankyrin_rpt-contain_sf"/>
</dbReference>
<dbReference type="GeneID" id="22914537"/>
<dbReference type="eggNOG" id="KOG0504">
    <property type="taxonomic scope" value="Eukaryota"/>
</dbReference>
<proteinExistence type="predicted"/>
<dbReference type="PROSITE" id="PS50297">
    <property type="entry name" value="ANK_REP_REGION"/>
    <property type="match status" value="2"/>
</dbReference>
<feature type="repeat" description="ANK" evidence="3">
    <location>
        <begin position="89"/>
        <end position="121"/>
    </location>
</feature>
<dbReference type="InterPro" id="IPR002110">
    <property type="entry name" value="Ankyrin_rpt"/>
</dbReference>
<dbReference type="Proteomes" id="UP000019763">
    <property type="component" value="Unassembled WGS sequence"/>
</dbReference>
<keyword evidence="1" id="KW-0677">Repeat</keyword>